<accession>A0AAE0D9P4</accession>
<name>A0AAE0D9P4_COLKA</name>
<organism evidence="2 3">
    <name type="scientific">Colletotrichum kahawae</name>
    <name type="common">Coffee berry disease fungus</name>
    <dbReference type="NCBI Taxonomy" id="34407"/>
    <lineage>
        <taxon>Eukaryota</taxon>
        <taxon>Fungi</taxon>
        <taxon>Dikarya</taxon>
        <taxon>Ascomycota</taxon>
        <taxon>Pezizomycotina</taxon>
        <taxon>Sordariomycetes</taxon>
        <taxon>Hypocreomycetidae</taxon>
        <taxon>Glomerellales</taxon>
        <taxon>Glomerellaceae</taxon>
        <taxon>Colletotrichum</taxon>
        <taxon>Colletotrichum gloeosporioides species complex</taxon>
    </lineage>
</organism>
<sequence>MEFHLDQSILGGDPGRVSTGRLTLQYCTTVHTMHPFDVPIRTRYLDWGLGHLPSASSAFRTPLLRCPGFQNTQRRASHCTRLAQPPRSPLLVSSSKQDQDKTCVRPSTTQGGPSGSPPIGNGANASLRLGELSLGLENFGILPLGKRPRGGESRPRYPLLLGDRHARARLSLLNECSRLISTTRTGAHTDLRRAVKQLQKAHHQYVPQTRSSPFEARSTQLISANPKFRTDSYHLPAYLPTSITRHHTHTQGAEHRPRHSKTRDEKLHPGDATPPPTQQIHPHIETPYARFLNSAGLPYQQQIAQLSSPNQARQRISRRRARQPDRHGGPLHRPHLSSVEFRRPSPTPESTGARQRNVWIEGRLEMLPDLVWLVMASRMLDDGGAWRRWRGGGSEAVHDGLRSSAASASSSAAAITNKSQTNKPCRTMHFISGRPKKSALSYESIPIYLRRS</sequence>
<feature type="region of interest" description="Disordered" evidence="1">
    <location>
        <begin position="305"/>
        <end position="354"/>
    </location>
</feature>
<reference evidence="2" key="1">
    <citation type="submission" date="2023-02" db="EMBL/GenBank/DDBJ databases">
        <title>Colletotrichum kahawae CIFC_Que2 genome sequencing and assembly.</title>
        <authorList>
            <person name="Baroncelli R."/>
        </authorList>
    </citation>
    <scope>NUCLEOTIDE SEQUENCE</scope>
    <source>
        <strain evidence="2">CIFC_Que2</strain>
    </source>
</reference>
<feature type="region of interest" description="Disordered" evidence="1">
    <location>
        <begin position="77"/>
        <end position="124"/>
    </location>
</feature>
<comment type="caution">
    <text evidence="2">The sequence shown here is derived from an EMBL/GenBank/DDBJ whole genome shotgun (WGS) entry which is preliminary data.</text>
</comment>
<evidence type="ECO:0000313" key="2">
    <source>
        <dbReference type="EMBL" id="KAK2773311.1"/>
    </source>
</evidence>
<gene>
    <name evidence="2" type="ORF">CKAH01_03771</name>
</gene>
<keyword evidence="3" id="KW-1185">Reference proteome</keyword>
<proteinExistence type="predicted"/>
<dbReference type="Proteomes" id="UP001281614">
    <property type="component" value="Unassembled WGS sequence"/>
</dbReference>
<dbReference type="EMBL" id="VYYT01000057">
    <property type="protein sequence ID" value="KAK2773311.1"/>
    <property type="molecule type" value="Genomic_DNA"/>
</dbReference>
<protein>
    <submittedName>
        <fullName evidence="2">Uncharacterized protein</fullName>
    </submittedName>
</protein>
<dbReference type="AlphaFoldDB" id="A0AAE0D9P4"/>
<feature type="region of interest" description="Disordered" evidence="1">
    <location>
        <begin position="246"/>
        <end position="281"/>
    </location>
</feature>
<evidence type="ECO:0000256" key="1">
    <source>
        <dbReference type="SAM" id="MobiDB-lite"/>
    </source>
</evidence>
<evidence type="ECO:0000313" key="3">
    <source>
        <dbReference type="Proteomes" id="UP001281614"/>
    </source>
</evidence>